<organism evidence="8 9">
    <name type="scientific">Niveomyces insectorum RCEF 264</name>
    <dbReference type="NCBI Taxonomy" id="1081102"/>
    <lineage>
        <taxon>Eukaryota</taxon>
        <taxon>Fungi</taxon>
        <taxon>Dikarya</taxon>
        <taxon>Ascomycota</taxon>
        <taxon>Pezizomycotina</taxon>
        <taxon>Sordariomycetes</taxon>
        <taxon>Hypocreomycetidae</taxon>
        <taxon>Hypocreales</taxon>
        <taxon>Cordycipitaceae</taxon>
        <taxon>Niveomyces</taxon>
    </lineage>
</organism>
<evidence type="ECO:0000256" key="1">
    <source>
        <dbReference type="ARBA" id="ARBA00004604"/>
    </source>
</evidence>
<evidence type="ECO:0000256" key="6">
    <source>
        <dbReference type="SAM" id="MobiDB-lite"/>
    </source>
</evidence>
<evidence type="ECO:0000313" key="8">
    <source>
        <dbReference type="EMBL" id="OAA65361.1"/>
    </source>
</evidence>
<evidence type="ECO:0000256" key="4">
    <source>
        <dbReference type="ARBA" id="ARBA00022737"/>
    </source>
</evidence>
<gene>
    <name evidence="8" type="ORF">SPI_02148</name>
</gene>
<dbReference type="InterPro" id="IPR055347">
    <property type="entry name" value="UTP6_N"/>
</dbReference>
<name>A0A167XT50_9HYPO</name>
<keyword evidence="4" id="KW-0677">Repeat</keyword>
<comment type="subcellular location">
    <subcellularLocation>
        <location evidence="1">Nucleus</location>
        <location evidence="1">Nucleolus</location>
    </subcellularLocation>
</comment>
<evidence type="ECO:0000256" key="5">
    <source>
        <dbReference type="ARBA" id="ARBA00023242"/>
    </source>
</evidence>
<dbReference type="SUPFAM" id="SSF48452">
    <property type="entry name" value="TPR-like"/>
    <property type="match status" value="1"/>
</dbReference>
<evidence type="ECO:0000259" key="7">
    <source>
        <dbReference type="Pfam" id="PF08640"/>
    </source>
</evidence>
<dbReference type="SMART" id="SM00386">
    <property type="entry name" value="HAT"/>
    <property type="match status" value="4"/>
</dbReference>
<keyword evidence="9" id="KW-1185">Reference proteome</keyword>
<keyword evidence="3" id="KW-0698">rRNA processing</keyword>
<comment type="caution">
    <text evidence="8">The sequence shown here is derived from an EMBL/GenBank/DDBJ whole genome shotgun (WGS) entry which is preliminary data.</text>
</comment>
<dbReference type="AlphaFoldDB" id="A0A167XT50"/>
<dbReference type="PANTHER" id="PTHR23271">
    <property type="entry name" value="HEPATOCELLULAR CARCINOMA-ASSOCIATED ANTIGEN 66"/>
    <property type="match status" value="1"/>
</dbReference>
<dbReference type="InterPro" id="IPR011990">
    <property type="entry name" value="TPR-like_helical_dom_sf"/>
</dbReference>
<dbReference type="STRING" id="1081102.A0A167XT50"/>
<dbReference type="Gene3D" id="1.25.40.10">
    <property type="entry name" value="Tetratricopeptide repeat domain"/>
    <property type="match status" value="1"/>
</dbReference>
<dbReference type="EMBL" id="AZHD01000003">
    <property type="protein sequence ID" value="OAA65361.1"/>
    <property type="molecule type" value="Genomic_DNA"/>
</dbReference>
<dbReference type="GO" id="GO:0032040">
    <property type="term" value="C:small-subunit processome"/>
    <property type="evidence" value="ECO:0007669"/>
    <property type="project" value="TreeGrafter"/>
</dbReference>
<dbReference type="GO" id="GO:0030515">
    <property type="term" value="F:snoRNA binding"/>
    <property type="evidence" value="ECO:0007669"/>
    <property type="project" value="InterPro"/>
</dbReference>
<feature type="compositionally biased region" description="Acidic residues" evidence="6">
    <location>
        <begin position="227"/>
        <end position="247"/>
    </location>
</feature>
<evidence type="ECO:0000313" key="9">
    <source>
        <dbReference type="Proteomes" id="UP000076874"/>
    </source>
</evidence>
<sequence length="426" mass="47916">MARVDDKARFYLERTVPQLREFESKEIFTKDEIRTLVRKRTDFERLILSPGSQPSDFLTYIAWEQSLENLRAKRCLRLRIKKSTGHSGQARILQTFERGVNRHPGSAILWRRYLEYAAQVKATKQWRRIMTRALRMLPSDAELWVKAGRKAAEDGDMDGARGYFMRGCRFCTADVLVWTEYARVEMQWLAKLEKKKGTAAFPAAVAAVAAKPQKNVEGGVYEEGEGFVFDEDGDDDGDDGAGEEDDNDFSKTIVSVRKQGGGAAAAQGKTTDLFNQDMVKKLEASPALDGAIPLAIFDVAQAQPFFGPAAAEAFFDMFAVFTKVSAQARINDHVMATMDRLYPQDPATWNCHVKRPLLGLNPDAPTFPRALRVSLEKLREGLENVHDRAKFAAKCTAWIDVLLAKEDLDDGLRVVLNDTRKKLERA</sequence>
<feature type="region of interest" description="Disordered" evidence="6">
    <location>
        <begin position="227"/>
        <end position="249"/>
    </location>
</feature>
<feature type="domain" description="U3 small nucleolar RNA-associated protein 6 N-terminal" evidence="7">
    <location>
        <begin position="12"/>
        <end position="86"/>
    </location>
</feature>
<comment type="similarity">
    <text evidence="2">Belongs to the UTP6 family.</text>
</comment>
<dbReference type="OrthoDB" id="28112at2759"/>
<dbReference type="PANTHER" id="PTHR23271:SF1">
    <property type="entry name" value="U3 SMALL NUCLEOLAR RNA-ASSOCIATED PROTEIN 6 HOMOLOG"/>
    <property type="match status" value="1"/>
</dbReference>
<dbReference type="GO" id="GO:0000462">
    <property type="term" value="P:maturation of SSU-rRNA from tricistronic rRNA transcript (SSU-rRNA, 5.8S rRNA, LSU-rRNA)"/>
    <property type="evidence" value="ECO:0007669"/>
    <property type="project" value="InterPro"/>
</dbReference>
<dbReference type="InterPro" id="IPR003107">
    <property type="entry name" value="HAT"/>
</dbReference>
<dbReference type="Pfam" id="PF08640">
    <property type="entry name" value="U3_assoc_6"/>
    <property type="match status" value="1"/>
</dbReference>
<dbReference type="Proteomes" id="UP000076874">
    <property type="component" value="Unassembled WGS sequence"/>
</dbReference>
<proteinExistence type="inferred from homology"/>
<accession>A0A167XT50</accession>
<dbReference type="GO" id="GO:0034388">
    <property type="term" value="C:Pwp2p-containing subcomplex of 90S preribosome"/>
    <property type="evidence" value="ECO:0007669"/>
    <property type="project" value="TreeGrafter"/>
</dbReference>
<evidence type="ECO:0000256" key="2">
    <source>
        <dbReference type="ARBA" id="ARBA00010734"/>
    </source>
</evidence>
<protein>
    <submittedName>
        <fullName evidence="8">U3 small nucleolar RNA-associated protein 6</fullName>
    </submittedName>
</protein>
<evidence type="ECO:0000256" key="3">
    <source>
        <dbReference type="ARBA" id="ARBA00022552"/>
    </source>
</evidence>
<dbReference type="InterPro" id="IPR013949">
    <property type="entry name" value="Utp6"/>
</dbReference>
<keyword evidence="5" id="KW-0539">Nucleus</keyword>
<reference evidence="8 9" key="1">
    <citation type="journal article" date="2016" name="Genome Biol. Evol.">
        <title>Divergent and convergent evolution of fungal pathogenicity.</title>
        <authorList>
            <person name="Shang Y."/>
            <person name="Xiao G."/>
            <person name="Zheng P."/>
            <person name="Cen K."/>
            <person name="Zhan S."/>
            <person name="Wang C."/>
        </authorList>
    </citation>
    <scope>NUCLEOTIDE SEQUENCE [LARGE SCALE GENOMIC DNA]</scope>
    <source>
        <strain evidence="8 9">RCEF 264</strain>
    </source>
</reference>